<keyword evidence="2 5" id="KW-0540">Nuclease</keyword>
<dbReference type="AlphaFoldDB" id="C5T1C9"/>
<dbReference type="InterPro" id="IPR002716">
    <property type="entry name" value="PIN_dom"/>
</dbReference>
<dbReference type="GO" id="GO:0016787">
    <property type="term" value="F:hydrolase activity"/>
    <property type="evidence" value="ECO:0007669"/>
    <property type="project" value="UniProtKB-KW"/>
</dbReference>
<dbReference type="EC" id="3.1.-.-" evidence="5"/>
<evidence type="ECO:0000313" key="8">
    <source>
        <dbReference type="Proteomes" id="UP000003856"/>
    </source>
</evidence>
<evidence type="ECO:0000256" key="1">
    <source>
        <dbReference type="ARBA" id="ARBA00022649"/>
    </source>
</evidence>
<organism evidence="7 8">
    <name type="scientific">Acidovorax delafieldii 2AN</name>
    <dbReference type="NCBI Taxonomy" id="573060"/>
    <lineage>
        <taxon>Bacteria</taxon>
        <taxon>Pseudomonadati</taxon>
        <taxon>Pseudomonadota</taxon>
        <taxon>Betaproteobacteria</taxon>
        <taxon>Burkholderiales</taxon>
        <taxon>Comamonadaceae</taxon>
        <taxon>Acidovorax</taxon>
    </lineage>
</organism>
<dbReference type="HAMAP" id="MF_00265">
    <property type="entry name" value="VapC_Nob1"/>
    <property type="match status" value="1"/>
</dbReference>
<name>C5T1C9_ACIDE</name>
<comment type="function">
    <text evidence="5">Toxic component of a toxin-antitoxin (TA) system. An RNase.</text>
</comment>
<gene>
    <name evidence="5" type="primary">vapC</name>
    <name evidence="7" type="ORF">AcdelDRAFT_0709</name>
</gene>
<feature type="binding site" evidence="5">
    <location>
        <position position="4"/>
    </location>
    <ligand>
        <name>Mg(2+)</name>
        <dbReference type="ChEBI" id="CHEBI:18420"/>
    </ligand>
</feature>
<evidence type="ECO:0000256" key="5">
    <source>
        <dbReference type="HAMAP-Rule" id="MF_00265"/>
    </source>
</evidence>
<dbReference type="SUPFAM" id="SSF88723">
    <property type="entry name" value="PIN domain-like"/>
    <property type="match status" value="1"/>
</dbReference>
<dbReference type="PATRIC" id="fig|573060.9.peg.4456"/>
<comment type="similarity">
    <text evidence="5">Belongs to the PINc/VapC protein family.</text>
</comment>
<feature type="domain" description="PIN" evidence="6">
    <location>
        <begin position="1"/>
        <end position="110"/>
    </location>
</feature>
<feature type="binding site" evidence="5">
    <location>
        <position position="85"/>
    </location>
    <ligand>
        <name>Mg(2+)</name>
        <dbReference type="ChEBI" id="CHEBI:18420"/>
    </ligand>
</feature>
<proteinExistence type="inferred from homology"/>
<dbReference type="Gene3D" id="3.40.50.1010">
    <property type="entry name" value="5'-nuclease"/>
    <property type="match status" value="1"/>
</dbReference>
<protein>
    <recommendedName>
        <fullName evidence="5">Ribonuclease VapC</fullName>
        <shortName evidence="5">RNase VapC</shortName>
        <ecNumber evidence="5">3.1.-.-</ecNumber>
    </recommendedName>
    <alternativeName>
        <fullName evidence="5">Toxin VapC</fullName>
    </alternativeName>
</protein>
<dbReference type="GO" id="GO:0000287">
    <property type="term" value="F:magnesium ion binding"/>
    <property type="evidence" value="ECO:0007669"/>
    <property type="project" value="UniProtKB-UniRule"/>
</dbReference>
<dbReference type="GO" id="GO:0004540">
    <property type="term" value="F:RNA nuclease activity"/>
    <property type="evidence" value="ECO:0007669"/>
    <property type="project" value="InterPro"/>
</dbReference>
<keyword evidence="4 5" id="KW-0378">Hydrolase</keyword>
<dbReference type="InterPro" id="IPR029060">
    <property type="entry name" value="PIN-like_dom_sf"/>
</dbReference>
<sequence>MLVDTSVWIDHLRHGEAELTAALQAGQVDMHPFVVGELACGSLRARAEVLGLLQALPQLRVTTDREVLFFMDAHALMGRGIGYVDMHLLAAARLGAQLLWTRDKRLHAIAAELGLAHTEKQH</sequence>
<dbReference type="EMBL" id="ACQT01000011">
    <property type="protein sequence ID" value="EER61687.1"/>
    <property type="molecule type" value="Genomic_DNA"/>
</dbReference>
<keyword evidence="8" id="KW-1185">Reference proteome</keyword>
<evidence type="ECO:0000256" key="2">
    <source>
        <dbReference type="ARBA" id="ARBA00022722"/>
    </source>
</evidence>
<reference evidence="7 8" key="1">
    <citation type="submission" date="2009-05" db="EMBL/GenBank/DDBJ databases">
        <title>The draft genome of Acidovorax delafieldii 2AN.</title>
        <authorList>
            <consortium name="US DOE Joint Genome Institute (JGI-PGF)"/>
            <person name="Lucas S."/>
            <person name="Copeland A."/>
            <person name="Lapidus A."/>
            <person name="Glavina del Rio T."/>
            <person name="Tice H."/>
            <person name="Bruce D."/>
            <person name="Goodwin L."/>
            <person name="Pitluck S."/>
            <person name="Larimer F."/>
            <person name="Land M.L."/>
            <person name="Hauser L."/>
            <person name="Shelobolina E.S."/>
            <person name="Picardal F."/>
            <person name="Roden E."/>
            <person name="Emerson D."/>
        </authorList>
    </citation>
    <scope>NUCLEOTIDE SEQUENCE [LARGE SCALE GENOMIC DNA]</scope>
    <source>
        <strain evidence="7 8">2AN</strain>
    </source>
</reference>
<accession>C5T1C9</accession>
<dbReference type="InterPro" id="IPR022907">
    <property type="entry name" value="VapC_family"/>
</dbReference>
<dbReference type="Proteomes" id="UP000003856">
    <property type="component" value="Unassembled WGS sequence"/>
</dbReference>
<comment type="caution">
    <text evidence="7">The sequence shown here is derived from an EMBL/GenBank/DDBJ whole genome shotgun (WGS) entry which is preliminary data.</text>
</comment>
<evidence type="ECO:0000256" key="3">
    <source>
        <dbReference type="ARBA" id="ARBA00022723"/>
    </source>
</evidence>
<evidence type="ECO:0000259" key="6">
    <source>
        <dbReference type="Pfam" id="PF01850"/>
    </source>
</evidence>
<comment type="cofactor">
    <cofactor evidence="5">
        <name>Mg(2+)</name>
        <dbReference type="ChEBI" id="CHEBI:18420"/>
    </cofactor>
</comment>
<evidence type="ECO:0000256" key="4">
    <source>
        <dbReference type="ARBA" id="ARBA00022801"/>
    </source>
</evidence>
<keyword evidence="1 5" id="KW-1277">Toxin-antitoxin system</keyword>
<dbReference type="Pfam" id="PF01850">
    <property type="entry name" value="PIN"/>
    <property type="match status" value="1"/>
</dbReference>
<keyword evidence="5" id="KW-0460">Magnesium</keyword>
<evidence type="ECO:0000313" key="7">
    <source>
        <dbReference type="EMBL" id="EER61687.1"/>
    </source>
</evidence>
<dbReference type="GO" id="GO:0090729">
    <property type="term" value="F:toxin activity"/>
    <property type="evidence" value="ECO:0007669"/>
    <property type="project" value="UniProtKB-KW"/>
</dbReference>
<keyword evidence="3 5" id="KW-0479">Metal-binding</keyword>
<keyword evidence="5" id="KW-0800">Toxin</keyword>